<dbReference type="SUPFAM" id="SSF52833">
    <property type="entry name" value="Thioredoxin-like"/>
    <property type="match status" value="1"/>
</dbReference>
<protein>
    <submittedName>
        <fullName evidence="2">Thiol:disulfide interchange protein</fullName>
    </submittedName>
</protein>
<dbReference type="InterPro" id="IPR050553">
    <property type="entry name" value="Thioredoxin_ResA/DsbE_sf"/>
</dbReference>
<dbReference type="PROSITE" id="PS51352">
    <property type="entry name" value="THIOREDOXIN_2"/>
    <property type="match status" value="1"/>
</dbReference>
<dbReference type="Pfam" id="PF08534">
    <property type="entry name" value="Redoxin"/>
    <property type="match status" value="1"/>
</dbReference>
<dbReference type="Gene3D" id="3.40.30.10">
    <property type="entry name" value="Glutaredoxin"/>
    <property type="match status" value="1"/>
</dbReference>
<feature type="domain" description="Thioredoxin" evidence="1">
    <location>
        <begin position="30"/>
        <end position="183"/>
    </location>
</feature>
<evidence type="ECO:0000259" key="1">
    <source>
        <dbReference type="PROSITE" id="PS51352"/>
    </source>
</evidence>
<evidence type="ECO:0000313" key="3">
    <source>
        <dbReference type="Proteomes" id="UP000609879"/>
    </source>
</evidence>
<dbReference type="PANTHER" id="PTHR42852:SF17">
    <property type="entry name" value="THIOREDOXIN-LIKE PROTEIN HI_1115"/>
    <property type="match status" value="1"/>
</dbReference>
<keyword evidence="3" id="KW-1185">Reference proteome</keyword>
<dbReference type="Proteomes" id="UP000609879">
    <property type="component" value="Unassembled WGS sequence"/>
</dbReference>
<organism evidence="2 3">
    <name type="scientific">Paractinoplanes deccanensis</name>
    <dbReference type="NCBI Taxonomy" id="113561"/>
    <lineage>
        <taxon>Bacteria</taxon>
        <taxon>Bacillati</taxon>
        <taxon>Actinomycetota</taxon>
        <taxon>Actinomycetes</taxon>
        <taxon>Micromonosporales</taxon>
        <taxon>Micromonosporaceae</taxon>
        <taxon>Paractinoplanes</taxon>
    </lineage>
</organism>
<dbReference type="InterPro" id="IPR036249">
    <property type="entry name" value="Thioredoxin-like_sf"/>
</dbReference>
<evidence type="ECO:0000313" key="2">
    <source>
        <dbReference type="EMBL" id="GID74772.1"/>
    </source>
</evidence>
<comment type="caution">
    <text evidence="2">The sequence shown here is derived from an EMBL/GenBank/DDBJ whole genome shotgun (WGS) entry which is preliminary data.</text>
</comment>
<dbReference type="PANTHER" id="PTHR42852">
    <property type="entry name" value="THIOL:DISULFIDE INTERCHANGE PROTEIN DSBE"/>
    <property type="match status" value="1"/>
</dbReference>
<gene>
    <name evidence="2" type="primary">dsbF_2</name>
    <name evidence="2" type="ORF">Ade02nite_34130</name>
</gene>
<name>A0ABQ3Y449_9ACTN</name>
<accession>A0ABQ3Y449</accession>
<dbReference type="InterPro" id="IPR013740">
    <property type="entry name" value="Redoxin"/>
</dbReference>
<sequence>MAAAALVLTACGTGAEEPAGSAPPVPSSAATATSAAPTATATTATATVPAVLKFTGTTLDGEAFDGATLAGKPVVFWFWAPWCPKCQAEGPAVAKAAAKYGDKVRVVGIAGLDKSKDAINQFVDRTGTSGIVHLDDRTGALYKHFGVTSQSSYRFVSPGGGTESATGPLDERELADLIDQHTA</sequence>
<dbReference type="InterPro" id="IPR013766">
    <property type="entry name" value="Thioredoxin_domain"/>
</dbReference>
<proteinExistence type="predicted"/>
<dbReference type="EMBL" id="BOMI01000065">
    <property type="protein sequence ID" value="GID74772.1"/>
    <property type="molecule type" value="Genomic_DNA"/>
</dbReference>
<reference evidence="2 3" key="1">
    <citation type="submission" date="2021-01" db="EMBL/GenBank/DDBJ databases">
        <title>Whole genome shotgun sequence of Actinoplanes deccanensis NBRC 13994.</title>
        <authorList>
            <person name="Komaki H."/>
            <person name="Tamura T."/>
        </authorList>
    </citation>
    <scope>NUCLEOTIDE SEQUENCE [LARGE SCALE GENOMIC DNA]</scope>
    <source>
        <strain evidence="2 3">NBRC 13994</strain>
    </source>
</reference>